<feature type="transmembrane region" description="Helical" evidence="5">
    <location>
        <begin position="156"/>
        <end position="175"/>
    </location>
</feature>
<dbReference type="GO" id="GO:0043190">
    <property type="term" value="C:ATP-binding cassette (ABC) transporter complex"/>
    <property type="evidence" value="ECO:0007669"/>
    <property type="project" value="InterPro"/>
</dbReference>
<reference evidence="7" key="1">
    <citation type="journal article" date="2020" name="mSystems">
        <title>Genome- and Community-Level Interaction Insights into Carbon Utilization and Element Cycling Functions of Hydrothermarchaeota in Hydrothermal Sediment.</title>
        <authorList>
            <person name="Zhou Z."/>
            <person name="Liu Y."/>
            <person name="Xu W."/>
            <person name="Pan J."/>
            <person name="Luo Z.H."/>
            <person name="Li M."/>
        </authorList>
    </citation>
    <scope>NUCLEOTIDE SEQUENCE [LARGE SCALE GENOMIC DNA]</scope>
    <source>
        <strain evidence="7">SpSt-125</strain>
    </source>
</reference>
<dbReference type="PRINTS" id="PR00164">
    <property type="entry name" value="ABC2TRNSPORT"/>
</dbReference>
<evidence type="ECO:0000256" key="2">
    <source>
        <dbReference type="ARBA" id="ARBA00022692"/>
    </source>
</evidence>
<evidence type="ECO:0000313" key="7">
    <source>
        <dbReference type="EMBL" id="HEM67191.1"/>
    </source>
</evidence>
<dbReference type="InterPro" id="IPR051784">
    <property type="entry name" value="Nod_factor_ABC_transporter"/>
</dbReference>
<organism evidence="7">
    <name type="scientific">Ignisphaera aggregans</name>
    <dbReference type="NCBI Taxonomy" id="334771"/>
    <lineage>
        <taxon>Archaea</taxon>
        <taxon>Thermoproteota</taxon>
        <taxon>Thermoprotei</taxon>
        <taxon>Desulfurococcales</taxon>
        <taxon>Desulfurococcaceae</taxon>
        <taxon>Ignisphaera</taxon>
    </lineage>
</organism>
<comment type="caution">
    <text evidence="7">The sequence shown here is derived from an EMBL/GenBank/DDBJ whole genome shotgun (WGS) entry which is preliminary data.</text>
</comment>
<dbReference type="InterPro" id="IPR047817">
    <property type="entry name" value="ABC2_TM_bact-type"/>
</dbReference>
<dbReference type="InterPro" id="IPR013525">
    <property type="entry name" value="ABC2_TM"/>
</dbReference>
<keyword evidence="3 5" id="KW-1133">Transmembrane helix</keyword>
<dbReference type="PANTHER" id="PTHR43229">
    <property type="entry name" value="NODULATION PROTEIN J"/>
    <property type="match status" value="1"/>
</dbReference>
<dbReference type="AlphaFoldDB" id="A0A7J2U363"/>
<comment type="subcellular location">
    <subcellularLocation>
        <location evidence="1">Membrane</location>
        <topology evidence="1">Multi-pass membrane protein</topology>
    </subcellularLocation>
</comment>
<evidence type="ECO:0000259" key="6">
    <source>
        <dbReference type="PROSITE" id="PS51012"/>
    </source>
</evidence>
<feature type="transmembrane region" description="Helical" evidence="5">
    <location>
        <begin position="211"/>
        <end position="230"/>
    </location>
</feature>
<evidence type="ECO:0000256" key="1">
    <source>
        <dbReference type="ARBA" id="ARBA00004141"/>
    </source>
</evidence>
<keyword evidence="4 5" id="KW-0472">Membrane</keyword>
<gene>
    <name evidence="7" type="ORF">ENO26_06455</name>
</gene>
<dbReference type="PIRSF" id="PIRSF006648">
    <property type="entry name" value="DrrB"/>
    <property type="match status" value="1"/>
</dbReference>
<accession>A0A7J2U363</accession>
<evidence type="ECO:0000256" key="5">
    <source>
        <dbReference type="SAM" id="Phobius"/>
    </source>
</evidence>
<evidence type="ECO:0000256" key="4">
    <source>
        <dbReference type="ARBA" id="ARBA00023136"/>
    </source>
</evidence>
<evidence type="ECO:0000256" key="3">
    <source>
        <dbReference type="ARBA" id="ARBA00022989"/>
    </source>
</evidence>
<keyword evidence="2 5" id="KW-0812">Transmembrane</keyword>
<dbReference type="Pfam" id="PF01061">
    <property type="entry name" value="ABC2_membrane"/>
    <property type="match status" value="1"/>
</dbReference>
<dbReference type="InterPro" id="IPR000412">
    <property type="entry name" value="ABC_2_transport"/>
</dbReference>
<dbReference type="EMBL" id="DSEU01000040">
    <property type="protein sequence ID" value="HEM67191.1"/>
    <property type="molecule type" value="Genomic_DNA"/>
</dbReference>
<feature type="transmembrane region" description="Helical" evidence="5">
    <location>
        <begin position="89"/>
        <end position="114"/>
    </location>
</feature>
<sequence>MELRRLKHDPIEIITRAIQPILWVTVFGIVMAHRVALGVQDYISFIAPGVVFQSATFMALAYGIMMVFERESGVLKKLLSSPIPRVNIVIGRSLAGAVRASTQYIIVLASAALVGAKFTSNPLLLIASYIIVIYVCTGFTAISILAASLMKTRERFMGIVGAISMPLFFASNALYPIDIMPEALKVFALLNPLTYAVDILRKLVLYNELDVLIDLLALTIFNIISLAIAVKELNKIIE</sequence>
<protein>
    <submittedName>
        <fullName evidence="7">Multidrug ABC transporter permease</fullName>
    </submittedName>
</protein>
<proteinExistence type="predicted"/>
<feature type="domain" description="ABC transmembrane type-2" evidence="6">
    <location>
        <begin position="11"/>
        <end position="236"/>
    </location>
</feature>
<feature type="transmembrane region" description="Helical" evidence="5">
    <location>
        <begin position="45"/>
        <end position="68"/>
    </location>
</feature>
<dbReference type="PANTHER" id="PTHR43229:SF2">
    <property type="entry name" value="NODULATION PROTEIN J"/>
    <property type="match status" value="1"/>
</dbReference>
<dbReference type="GO" id="GO:0140359">
    <property type="term" value="F:ABC-type transporter activity"/>
    <property type="evidence" value="ECO:0007669"/>
    <property type="project" value="InterPro"/>
</dbReference>
<feature type="transmembrane region" description="Helical" evidence="5">
    <location>
        <begin position="126"/>
        <end position="149"/>
    </location>
</feature>
<feature type="transmembrane region" description="Helical" evidence="5">
    <location>
        <begin position="21"/>
        <end position="39"/>
    </location>
</feature>
<name>A0A7J2U363_9CREN</name>
<dbReference type="PROSITE" id="PS51012">
    <property type="entry name" value="ABC_TM2"/>
    <property type="match status" value="1"/>
</dbReference>